<dbReference type="Gene3D" id="3.30.365.10">
    <property type="entry name" value="Aldehyde oxidase/xanthine dehydrogenase, molybdopterin binding domain"/>
    <property type="match status" value="1"/>
</dbReference>
<name>M2NMR2_9PSEU</name>
<gene>
    <name evidence="1" type="ORF">C791_7240</name>
</gene>
<dbReference type="PANTHER" id="PTHR47495:SF1">
    <property type="entry name" value="BLL3820 PROTEIN"/>
    <property type="match status" value="1"/>
</dbReference>
<sequence length="109" mass="11475">MTVRSQLLGGMIMGLSMASHGNGVLDPRVGQTTDQDLAGYHIATSADIEDVRADWIDEHDPHFNPMESGEIGIVGTAAAIANVVHDATGARVRDPPITLDNPCPDCPGE</sequence>
<evidence type="ECO:0000313" key="2">
    <source>
        <dbReference type="Proteomes" id="UP000014137"/>
    </source>
</evidence>
<organism evidence="1 2">
    <name type="scientific">Amycolatopsis azurea DSM 43854</name>
    <dbReference type="NCBI Taxonomy" id="1238180"/>
    <lineage>
        <taxon>Bacteria</taxon>
        <taxon>Bacillati</taxon>
        <taxon>Actinomycetota</taxon>
        <taxon>Actinomycetes</taxon>
        <taxon>Pseudonocardiales</taxon>
        <taxon>Pseudonocardiaceae</taxon>
        <taxon>Amycolatopsis</taxon>
    </lineage>
</organism>
<comment type="caution">
    <text evidence="1">The sequence shown here is derived from an EMBL/GenBank/DDBJ whole genome shotgun (WGS) entry which is preliminary data.</text>
</comment>
<protein>
    <submittedName>
        <fullName evidence="1">Periplasmic aromatic aldehyde oxidoreductase</fullName>
    </submittedName>
</protein>
<dbReference type="PATRIC" id="fig|1238180.3.peg.6842"/>
<dbReference type="SUPFAM" id="SSF56003">
    <property type="entry name" value="Molybdenum cofactor-binding domain"/>
    <property type="match status" value="1"/>
</dbReference>
<dbReference type="AlphaFoldDB" id="M2NMR2"/>
<dbReference type="GO" id="GO:0016491">
    <property type="term" value="F:oxidoreductase activity"/>
    <property type="evidence" value="ECO:0007669"/>
    <property type="project" value="InterPro"/>
</dbReference>
<proteinExistence type="predicted"/>
<dbReference type="EMBL" id="ANMG01000074">
    <property type="protein sequence ID" value="EMD23414.1"/>
    <property type="molecule type" value="Genomic_DNA"/>
</dbReference>
<dbReference type="InterPro" id="IPR037165">
    <property type="entry name" value="AldOxase/xan_DH_Mopterin-bd_sf"/>
</dbReference>
<dbReference type="PANTHER" id="PTHR47495">
    <property type="entry name" value="ALDEHYDE DEHYDROGENASE"/>
    <property type="match status" value="1"/>
</dbReference>
<evidence type="ECO:0000313" key="1">
    <source>
        <dbReference type="EMBL" id="EMD23414.1"/>
    </source>
</evidence>
<reference evidence="1 2" key="1">
    <citation type="submission" date="2012-10" db="EMBL/GenBank/DDBJ databases">
        <title>Genome assembly of Amycolatopsis azurea DSM 43854.</title>
        <authorList>
            <person name="Khatri I."/>
            <person name="Kaur I."/>
            <person name="Subramanian S."/>
            <person name="Mayilraj S."/>
        </authorList>
    </citation>
    <scope>NUCLEOTIDE SEQUENCE [LARGE SCALE GENOMIC DNA]</scope>
    <source>
        <strain evidence="1 2">DSM 43854</strain>
    </source>
</reference>
<accession>M2NMR2</accession>
<dbReference type="InterPro" id="IPR052516">
    <property type="entry name" value="N-heterocyclic_Hydroxylase"/>
</dbReference>
<dbReference type="Proteomes" id="UP000014137">
    <property type="component" value="Unassembled WGS sequence"/>
</dbReference>